<organism evidence="2">
    <name type="scientific">Tetraselmis sp. GSL018</name>
    <dbReference type="NCBI Taxonomy" id="582737"/>
    <lineage>
        <taxon>Eukaryota</taxon>
        <taxon>Viridiplantae</taxon>
        <taxon>Chlorophyta</taxon>
        <taxon>core chlorophytes</taxon>
        <taxon>Chlorodendrophyceae</taxon>
        <taxon>Chlorodendrales</taxon>
        <taxon>Chlorodendraceae</taxon>
        <taxon>Tetraselmis</taxon>
    </lineage>
</organism>
<name>A0A061RJ27_9CHLO</name>
<proteinExistence type="predicted"/>
<feature type="compositionally biased region" description="Low complexity" evidence="1">
    <location>
        <begin position="291"/>
        <end position="323"/>
    </location>
</feature>
<feature type="compositionally biased region" description="Basic and acidic residues" evidence="1">
    <location>
        <begin position="365"/>
        <end position="374"/>
    </location>
</feature>
<protein>
    <submittedName>
        <fullName evidence="2">Protein isoform 1</fullName>
    </submittedName>
</protein>
<dbReference type="AlphaFoldDB" id="A0A061RJ27"/>
<accession>A0A061RJ27</accession>
<reference evidence="2" key="1">
    <citation type="submission" date="2014-05" db="EMBL/GenBank/DDBJ databases">
        <title>The transcriptome of the halophilic microalga Tetraselmis sp. GSL018 isolated from the Great Salt Lake, Utah.</title>
        <authorList>
            <person name="Jinkerson R.E."/>
            <person name="D'Adamo S."/>
            <person name="Posewitz M.C."/>
        </authorList>
    </citation>
    <scope>NUCLEOTIDE SEQUENCE</scope>
    <source>
        <strain evidence="2">GSL018</strain>
    </source>
</reference>
<sequence>MLFRPSTSAYRQSVPAGSSSLLPTVLSRHKICANALQDLRGGKSTLNRLHIPGSFPGGRKYASLLPPFQNRETELFQYASGVWFFEQPLVLGGMDLRLRMTVVRLQDRSLWVHSPLALTEECRRGLSMVAGEVSHVVIPSLAPQHWIYASAYRHYFPKAQLWVPPGLMEMGDALSALEAVGITELVRLRDAGPQVLGQSVPRAWAADIDMAMFACPVYAEAAFHLLEHRLLLTSDLCLGASSSGAGEEAAPLQAAWSTVSSLPMRAASVLDRSSRRTRRRRSGGSRRSRRWTLTSSPRRTWRRPSTTASGSSSTASDTSSPGTWAPGTRRSEAEGGPLGPRPGAPKKGGLHPHFSRGAPQMLEPLHPELLHDPRVGLIHRRRRPQALPLRL</sequence>
<feature type="compositionally biased region" description="Basic residues" evidence="1">
    <location>
        <begin position="275"/>
        <end position="290"/>
    </location>
</feature>
<dbReference type="PANTHER" id="PTHR33835:SF2">
    <property type="entry name" value="LYSINE-TRNA LIGASE"/>
    <property type="match status" value="1"/>
</dbReference>
<dbReference type="PANTHER" id="PTHR33835">
    <property type="entry name" value="YALI0C07656P"/>
    <property type="match status" value="1"/>
</dbReference>
<gene>
    <name evidence="2" type="ORF">TSPGSL018_3968</name>
</gene>
<dbReference type="Pfam" id="PF14234">
    <property type="entry name" value="DUF4336"/>
    <property type="match status" value="1"/>
</dbReference>
<dbReference type="InterPro" id="IPR025638">
    <property type="entry name" value="DUF4336"/>
</dbReference>
<dbReference type="EMBL" id="GBEZ01015667">
    <property type="protein sequence ID" value="JAC70516.1"/>
    <property type="molecule type" value="Transcribed_RNA"/>
</dbReference>
<feature type="region of interest" description="Disordered" evidence="1">
    <location>
        <begin position="267"/>
        <end position="391"/>
    </location>
</feature>
<evidence type="ECO:0000313" key="2">
    <source>
        <dbReference type="EMBL" id="JAC70516.1"/>
    </source>
</evidence>
<evidence type="ECO:0000256" key="1">
    <source>
        <dbReference type="SAM" id="MobiDB-lite"/>
    </source>
</evidence>